<gene>
    <name evidence="1" type="ORF">SPELUC_LOCUS4344</name>
</gene>
<accession>A0ACA9LH28</accession>
<keyword evidence="2" id="KW-1185">Reference proteome</keyword>
<dbReference type="EMBL" id="CAJVPW010003844">
    <property type="protein sequence ID" value="CAG8530537.1"/>
    <property type="molecule type" value="Genomic_DNA"/>
</dbReference>
<dbReference type="Proteomes" id="UP000789366">
    <property type="component" value="Unassembled WGS sequence"/>
</dbReference>
<evidence type="ECO:0000313" key="1">
    <source>
        <dbReference type="EMBL" id="CAG8530537.1"/>
    </source>
</evidence>
<proteinExistence type="predicted"/>
<feature type="non-terminal residue" evidence="1">
    <location>
        <position position="1"/>
    </location>
</feature>
<comment type="caution">
    <text evidence="1">The sequence shown here is derived from an EMBL/GenBank/DDBJ whole genome shotgun (WGS) entry which is preliminary data.</text>
</comment>
<protein>
    <submittedName>
        <fullName evidence="1">4684_t:CDS:1</fullName>
    </submittedName>
</protein>
<sequence length="149" mass="17513">RCRELGRLLHNIKENHKGQVRRSHNPVILPSTGRSFISSTISNLFDIGDIKKLDNKITIIFERVIFWQKKIKYITFTFYRQLLVENLFELLCLFLNLVKKAARRHSREKGKSKGKVVIVSSYYSRIKLDRQCEEALISLNRQSNNAIHL</sequence>
<evidence type="ECO:0000313" key="2">
    <source>
        <dbReference type="Proteomes" id="UP000789366"/>
    </source>
</evidence>
<name>A0ACA9LH28_9GLOM</name>
<reference evidence="1" key="1">
    <citation type="submission" date="2021-06" db="EMBL/GenBank/DDBJ databases">
        <authorList>
            <person name="Kallberg Y."/>
            <person name="Tangrot J."/>
            <person name="Rosling A."/>
        </authorList>
    </citation>
    <scope>NUCLEOTIDE SEQUENCE</scope>
    <source>
        <strain evidence="1">28 12/20/2015</strain>
    </source>
</reference>
<organism evidence="1 2">
    <name type="scientific">Cetraspora pellucida</name>
    <dbReference type="NCBI Taxonomy" id="1433469"/>
    <lineage>
        <taxon>Eukaryota</taxon>
        <taxon>Fungi</taxon>
        <taxon>Fungi incertae sedis</taxon>
        <taxon>Mucoromycota</taxon>
        <taxon>Glomeromycotina</taxon>
        <taxon>Glomeromycetes</taxon>
        <taxon>Diversisporales</taxon>
        <taxon>Gigasporaceae</taxon>
        <taxon>Cetraspora</taxon>
    </lineage>
</organism>